<sequence length="602" mass="69363">MRTRSSSNLIVELVTIPKRRNYGRSKQIVEPEFCTIVETLVPTMADARTTSELLQAPTEATRIWLENEPPRSILTWGALQRFNESFGEAWDRFKDLLRKCPHHGFSELHQIDTFYNALTQSDQDFLNAAAGRNLLNRTPRDALTIIENKSKKRIVSLVVDHIPTMRVLLPVATLLMLVVDHIPTMRDLQSRRALHPKWRAKVTTIEESKDLMSLSLDELIGNLKVHEMFIKKDSEIVKAKVERKSLTVKAKKESSDEECLTSDSEEKEYAMVVRDFKKFFKRRGRFVRQSRNGKKTFQRPRDDKNGKVIENALDAATQIILLENVQNHRKIRTKERLPKVLGAIAAKKMMRRVDLEPYEWIKDSGCFKHMTGNRRFFSSYKAYNGGNVIFSSNLHGNIIGKEEESIDNSFAKFNTIITSLKALDEESKNLTTLSLDELIGNLKVYIEVIKKDSETVKIKREQSRSIALEARKESSDDDISTSDGEDEEYAMTVRDFKKFFKRKGRFVRQPHEKRKSFQRNKDDKNGKGKIKCFKCGDPNHLIGECLKLSRYHNQKAFVGGSWSDSDEDEKEKTKDKKCLMAKASNEVLFETGYCSDDQSSLD</sequence>
<dbReference type="SUPFAM" id="SSF57756">
    <property type="entry name" value="Retrovirus zinc finger-like domains"/>
    <property type="match status" value="1"/>
</dbReference>
<dbReference type="InterPro" id="IPR001878">
    <property type="entry name" value="Znf_CCHC"/>
</dbReference>
<dbReference type="InterPro" id="IPR036875">
    <property type="entry name" value="Znf_CCHC_sf"/>
</dbReference>
<keyword evidence="4" id="KW-0548">Nucleotidyltransferase</keyword>
<feature type="region of interest" description="Disordered" evidence="2">
    <location>
        <begin position="467"/>
        <end position="486"/>
    </location>
</feature>
<dbReference type="InterPro" id="IPR054722">
    <property type="entry name" value="PolX-like_BBD"/>
</dbReference>
<evidence type="ECO:0000313" key="4">
    <source>
        <dbReference type="EMBL" id="GEU49656.1"/>
    </source>
</evidence>
<dbReference type="AlphaFoldDB" id="A0A6L2KJX6"/>
<feature type="compositionally biased region" description="Acidic residues" evidence="2">
    <location>
        <begin position="475"/>
        <end position="486"/>
    </location>
</feature>
<keyword evidence="4" id="KW-0695">RNA-directed DNA polymerase</keyword>
<evidence type="ECO:0000256" key="2">
    <source>
        <dbReference type="SAM" id="MobiDB-lite"/>
    </source>
</evidence>
<keyword evidence="1" id="KW-0479">Metal-binding</keyword>
<dbReference type="GO" id="GO:0003964">
    <property type="term" value="F:RNA-directed DNA polymerase activity"/>
    <property type="evidence" value="ECO:0007669"/>
    <property type="project" value="UniProtKB-KW"/>
</dbReference>
<dbReference type="Pfam" id="PF22936">
    <property type="entry name" value="Pol_BBD"/>
    <property type="match status" value="1"/>
</dbReference>
<dbReference type="EMBL" id="BKCJ010002596">
    <property type="protein sequence ID" value="GEU49656.1"/>
    <property type="molecule type" value="Genomic_DNA"/>
</dbReference>
<accession>A0A6L2KJX6</accession>
<comment type="caution">
    <text evidence="4">The sequence shown here is derived from an EMBL/GenBank/DDBJ whole genome shotgun (WGS) entry which is preliminary data.</text>
</comment>
<keyword evidence="4" id="KW-0808">Transferase</keyword>
<proteinExistence type="predicted"/>
<keyword evidence="1" id="KW-0863">Zinc-finger</keyword>
<name>A0A6L2KJX6_TANCI</name>
<keyword evidence="1" id="KW-0862">Zinc</keyword>
<evidence type="ECO:0000259" key="3">
    <source>
        <dbReference type="PROSITE" id="PS50158"/>
    </source>
</evidence>
<gene>
    <name evidence="4" type="ORF">Tci_021634</name>
</gene>
<organism evidence="4">
    <name type="scientific">Tanacetum cinerariifolium</name>
    <name type="common">Dalmatian daisy</name>
    <name type="synonym">Chrysanthemum cinerariifolium</name>
    <dbReference type="NCBI Taxonomy" id="118510"/>
    <lineage>
        <taxon>Eukaryota</taxon>
        <taxon>Viridiplantae</taxon>
        <taxon>Streptophyta</taxon>
        <taxon>Embryophyta</taxon>
        <taxon>Tracheophyta</taxon>
        <taxon>Spermatophyta</taxon>
        <taxon>Magnoliopsida</taxon>
        <taxon>eudicotyledons</taxon>
        <taxon>Gunneridae</taxon>
        <taxon>Pentapetalae</taxon>
        <taxon>asterids</taxon>
        <taxon>campanulids</taxon>
        <taxon>Asterales</taxon>
        <taxon>Asteraceae</taxon>
        <taxon>Asteroideae</taxon>
        <taxon>Anthemideae</taxon>
        <taxon>Anthemidinae</taxon>
        <taxon>Tanacetum</taxon>
    </lineage>
</organism>
<dbReference type="PROSITE" id="PS50158">
    <property type="entry name" value="ZF_CCHC"/>
    <property type="match status" value="1"/>
</dbReference>
<protein>
    <submittedName>
        <fullName evidence="4">Reverse transcriptase domain-containing protein</fullName>
    </submittedName>
</protein>
<evidence type="ECO:0000256" key="1">
    <source>
        <dbReference type="PROSITE-ProRule" id="PRU00047"/>
    </source>
</evidence>
<dbReference type="GO" id="GO:0003676">
    <property type="term" value="F:nucleic acid binding"/>
    <property type="evidence" value="ECO:0007669"/>
    <property type="project" value="InterPro"/>
</dbReference>
<reference evidence="4" key="1">
    <citation type="journal article" date="2019" name="Sci. Rep.">
        <title>Draft genome of Tanacetum cinerariifolium, the natural source of mosquito coil.</title>
        <authorList>
            <person name="Yamashiro T."/>
            <person name="Shiraishi A."/>
            <person name="Satake H."/>
            <person name="Nakayama K."/>
        </authorList>
    </citation>
    <scope>NUCLEOTIDE SEQUENCE</scope>
</reference>
<dbReference type="GO" id="GO:0008270">
    <property type="term" value="F:zinc ion binding"/>
    <property type="evidence" value="ECO:0007669"/>
    <property type="project" value="UniProtKB-KW"/>
</dbReference>
<feature type="domain" description="CCHC-type" evidence="3">
    <location>
        <begin position="531"/>
        <end position="545"/>
    </location>
</feature>